<dbReference type="EMBL" id="APLQ01000011">
    <property type="protein sequence ID" value="ENO15224.1"/>
    <property type="molecule type" value="Genomic_DNA"/>
</dbReference>
<dbReference type="eggNOG" id="ENOG503473F">
    <property type="taxonomic scope" value="Bacteria"/>
</dbReference>
<sequence>MPVSTEISLEQLIESLIGFNKSTLKTLIALMEKLESDLVTLDSGSLQGEAEELLRTILDGITKTMESVLAIQQELQTRIIESFFPAQD</sequence>
<evidence type="ECO:0000313" key="1">
    <source>
        <dbReference type="EMBL" id="ENO15224.1"/>
    </source>
</evidence>
<evidence type="ECO:0000313" key="2">
    <source>
        <dbReference type="Proteomes" id="UP000013165"/>
    </source>
</evidence>
<accession>N6W4Z3</accession>
<name>N6W4Z3_9GAMM</name>
<dbReference type="PATRIC" id="fig|626887.3.peg.1540"/>
<organism evidence="1 2">
    <name type="scientific">Marinobacter nanhaiticus D15-8W</name>
    <dbReference type="NCBI Taxonomy" id="626887"/>
    <lineage>
        <taxon>Bacteria</taxon>
        <taxon>Pseudomonadati</taxon>
        <taxon>Pseudomonadota</taxon>
        <taxon>Gammaproteobacteria</taxon>
        <taxon>Pseudomonadales</taxon>
        <taxon>Marinobacteraceae</taxon>
        <taxon>Marinobacter</taxon>
    </lineage>
</organism>
<dbReference type="RefSeq" id="WP_004579520.1">
    <property type="nucleotide sequence ID" value="NZ_AP028878.1"/>
</dbReference>
<keyword evidence="2" id="KW-1185">Reference proteome</keyword>
<proteinExistence type="predicted"/>
<reference evidence="1 2" key="1">
    <citation type="journal article" date="2013" name="Genome Announc.">
        <title>Genome Sequence of the Polycyclic Aromatic Hydrocarbon-Degrading Bacterium Strain Marinobacter nanhaiticus D15-8WT.</title>
        <authorList>
            <person name="Cui Z."/>
            <person name="Gao W."/>
            <person name="Li Q."/>
            <person name="Xu G."/>
            <person name="Zheng L."/>
        </authorList>
    </citation>
    <scope>NUCLEOTIDE SEQUENCE [LARGE SCALE GENOMIC DNA]</scope>
    <source>
        <strain evidence="1 2">D15-8W</strain>
    </source>
</reference>
<dbReference type="AlphaFoldDB" id="N6W4Z3"/>
<dbReference type="HOGENOM" id="CLU_2465401_0_0_6"/>
<dbReference type="Proteomes" id="UP000013165">
    <property type="component" value="Unassembled WGS sequence"/>
</dbReference>
<protein>
    <submittedName>
        <fullName evidence="1">Uncharacterized protein</fullName>
    </submittedName>
</protein>
<dbReference type="OrthoDB" id="9864222at2"/>
<gene>
    <name evidence="1" type="ORF">J057_07736</name>
</gene>
<comment type="caution">
    <text evidence="1">The sequence shown here is derived from an EMBL/GenBank/DDBJ whole genome shotgun (WGS) entry which is preliminary data.</text>
</comment>